<dbReference type="EMBL" id="JAUUTY010000002">
    <property type="protein sequence ID" value="KAK1680224.1"/>
    <property type="molecule type" value="Genomic_DNA"/>
</dbReference>
<proteinExistence type="predicted"/>
<dbReference type="Proteomes" id="UP001231189">
    <property type="component" value="Unassembled WGS sequence"/>
</dbReference>
<keyword evidence="3" id="KW-1185">Reference proteome</keyword>
<dbReference type="PANTHER" id="PTHR33170">
    <property type="entry name" value="DUF4283 DOMAIN-CONTAINING PROTEIN-RELATED"/>
    <property type="match status" value="1"/>
</dbReference>
<feature type="region of interest" description="Disordered" evidence="1">
    <location>
        <begin position="187"/>
        <end position="251"/>
    </location>
</feature>
<evidence type="ECO:0000256" key="1">
    <source>
        <dbReference type="SAM" id="MobiDB-lite"/>
    </source>
</evidence>
<gene>
    <name evidence="2" type="ORF">QYE76_041072</name>
</gene>
<accession>A0AAD8WTT1</accession>
<sequence>MGHFRSDCTLPEQCLFCGDPAHLAAACKERFNSRRRREVIEYLGHGIDGGFYYIDLGGRREISPTEFAVAFPSPELLRALSWSKTTILPANNINVSVRPSCVDPDTMATLSEVWVRVHDIPEEARSEHIIELISQAIDKLVTMDPLTLPGTGPVRMLILSPDPAKLTCTLPNFFFRKGGRALVVEVEGDETQAGSPTPPLDPSQPHQEDDDAEDDDDSSDGDSEDDLGGDGEETPQEQAPGGGTGDATPGA</sequence>
<protein>
    <recommendedName>
        <fullName evidence="4">DUF4283 domain-containing protein</fullName>
    </recommendedName>
</protein>
<dbReference type="AlphaFoldDB" id="A0AAD8WTT1"/>
<comment type="caution">
    <text evidence="2">The sequence shown here is derived from an EMBL/GenBank/DDBJ whole genome shotgun (WGS) entry which is preliminary data.</text>
</comment>
<evidence type="ECO:0000313" key="3">
    <source>
        <dbReference type="Proteomes" id="UP001231189"/>
    </source>
</evidence>
<feature type="compositionally biased region" description="Acidic residues" evidence="1">
    <location>
        <begin position="208"/>
        <end position="235"/>
    </location>
</feature>
<name>A0AAD8WTT1_LOLMU</name>
<dbReference type="Gene3D" id="4.10.60.10">
    <property type="entry name" value="Zinc finger, CCHC-type"/>
    <property type="match status" value="1"/>
</dbReference>
<evidence type="ECO:0000313" key="2">
    <source>
        <dbReference type="EMBL" id="KAK1680224.1"/>
    </source>
</evidence>
<reference evidence="2" key="1">
    <citation type="submission" date="2023-07" db="EMBL/GenBank/DDBJ databases">
        <title>A chromosome-level genome assembly of Lolium multiflorum.</title>
        <authorList>
            <person name="Chen Y."/>
            <person name="Copetti D."/>
            <person name="Kolliker R."/>
            <person name="Studer B."/>
        </authorList>
    </citation>
    <scope>NUCLEOTIDE SEQUENCE</scope>
    <source>
        <strain evidence="2">02402/16</strain>
        <tissue evidence="2">Leaf</tissue>
    </source>
</reference>
<dbReference type="PANTHER" id="PTHR33170:SF52">
    <property type="entry name" value="CCHC-TYPE DOMAIN-CONTAINING PROTEIN"/>
    <property type="match status" value="1"/>
</dbReference>
<evidence type="ECO:0008006" key="4">
    <source>
        <dbReference type="Google" id="ProtNLM"/>
    </source>
</evidence>
<organism evidence="2 3">
    <name type="scientific">Lolium multiflorum</name>
    <name type="common">Italian ryegrass</name>
    <name type="synonym">Lolium perenne subsp. multiflorum</name>
    <dbReference type="NCBI Taxonomy" id="4521"/>
    <lineage>
        <taxon>Eukaryota</taxon>
        <taxon>Viridiplantae</taxon>
        <taxon>Streptophyta</taxon>
        <taxon>Embryophyta</taxon>
        <taxon>Tracheophyta</taxon>
        <taxon>Spermatophyta</taxon>
        <taxon>Magnoliopsida</taxon>
        <taxon>Liliopsida</taxon>
        <taxon>Poales</taxon>
        <taxon>Poaceae</taxon>
        <taxon>BOP clade</taxon>
        <taxon>Pooideae</taxon>
        <taxon>Poodae</taxon>
        <taxon>Poeae</taxon>
        <taxon>Poeae Chloroplast Group 2 (Poeae type)</taxon>
        <taxon>Loliodinae</taxon>
        <taxon>Loliinae</taxon>
        <taxon>Lolium</taxon>
    </lineage>
</organism>